<feature type="transmembrane region" description="Helical" evidence="7">
    <location>
        <begin position="279"/>
        <end position="296"/>
    </location>
</feature>
<feature type="transmembrane region" description="Helical" evidence="7">
    <location>
        <begin position="83"/>
        <end position="102"/>
    </location>
</feature>
<sequence>MKPSPEVPRPLSSPLRPLLVLSLCAFAIGMAEFVIMGILPDIASDLQVTISDAGLLISGYSLGVAVTAPLIMILTGRLPRKTLLLLLMLLFVLSNALAVSAQDFSVLMTARILMSLTHGSFFGVATVMAAEMVTADKRAWAISVLVSGSSIANIAGVPFGTWVGHALGWRYTFAAIAVIGAAAVAGLFRLLPGHLSTRTDPLKREIGVLGKPEVLLALLVSALCFGGVFMTFTYVAPLLEQLAMFDGRSVSWILVLFGIGVTLGNVAGGRLADWSLRPALIGITAGLAVCLFAFTVTLESKIFAVADIFLLGVFSFGILPCLTVLVMSKAKEAPNLATTMNVSALHISNAVGAWLGGMVIDSRFGLRAVPLFSGGVTLLGLTLIVFMILLETRRRKIHRKQQQAIPVEN</sequence>
<feature type="transmembrane region" description="Helical" evidence="7">
    <location>
        <begin position="249"/>
        <end position="267"/>
    </location>
</feature>
<keyword evidence="4 7" id="KW-0812">Transmembrane</keyword>
<dbReference type="PROSITE" id="PS50850">
    <property type="entry name" value="MFS"/>
    <property type="match status" value="1"/>
</dbReference>
<gene>
    <name evidence="9" type="ORF">BK138_15260</name>
</gene>
<keyword evidence="6 7" id="KW-0472">Membrane</keyword>
<feature type="transmembrane region" description="Helical" evidence="7">
    <location>
        <begin position="372"/>
        <end position="390"/>
    </location>
</feature>
<keyword evidence="5 7" id="KW-1133">Transmembrane helix</keyword>
<dbReference type="InterPro" id="IPR036259">
    <property type="entry name" value="MFS_trans_sf"/>
</dbReference>
<evidence type="ECO:0000256" key="2">
    <source>
        <dbReference type="ARBA" id="ARBA00022448"/>
    </source>
</evidence>
<dbReference type="PANTHER" id="PTHR43124">
    <property type="entry name" value="PURINE EFFLUX PUMP PBUE"/>
    <property type="match status" value="1"/>
</dbReference>
<evidence type="ECO:0000256" key="5">
    <source>
        <dbReference type="ARBA" id="ARBA00022989"/>
    </source>
</evidence>
<dbReference type="Gene3D" id="1.20.1250.20">
    <property type="entry name" value="MFS general substrate transporter like domains"/>
    <property type="match status" value="2"/>
</dbReference>
<dbReference type="GO" id="GO:0022857">
    <property type="term" value="F:transmembrane transporter activity"/>
    <property type="evidence" value="ECO:0007669"/>
    <property type="project" value="InterPro"/>
</dbReference>
<evidence type="ECO:0000313" key="10">
    <source>
        <dbReference type="Proteomes" id="UP000187172"/>
    </source>
</evidence>
<name>A0A1R1ERQ4_9BACL</name>
<comment type="subcellular location">
    <subcellularLocation>
        <location evidence="1">Cell membrane</location>
        <topology evidence="1">Multi-pass membrane protein</topology>
    </subcellularLocation>
</comment>
<comment type="caution">
    <text evidence="9">The sequence shown here is derived from an EMBL/GenBank/DDBJ whole genome shotgun (WGS) entry which is preliminary data.</text>
</comment>
<feature type="transmembrane region" description="Helical" evidence="7">
    <location>
        <begin position="339"/>
        <end position="360"/>
    </location>
</feature>
<feature type="transmembrane region" description="Helical" evidence="7">
    <location>
        <begin position="108"/>
        <end position="127"/>
    </location>
</feature>
<dbReference type="Proteomes" id="UP000187172">
    <property type="component" value="Unassembled WGS sequence"/>
</dbReference>
<feature type="transmembrane region" description="Helical" evidence="7">
    <location>
        <begin position="302"/>
        <end position="327"/>
    </location>
</feature>
<dbReference type="STRING" id="297318.BK138_15260"/>
<reference evidence="9 10" key="1">
    <citation type="submission" date="2016-11" db="EMBL/GenBank/DDBJ databases">
        <title>Paenibacillus species isolates.</title>
        <authorList>
            <person name="Beno S.M."/>
        </authorList>
    </citation>
    <scope>NUCLEOTIDE SEQUENCE [LARGE SCALE GENOMIC DNA]</scope>
    <source>
        <strain evidence="9 10">FSL R5-0378</strain>
    </source>
</reference>
<evidence type="ECO:0000256" key="7">
    <source>
        <dbReference type="SAM" id="Phobius"/>
    </source>
</evidence>
<keyword evidence="10" id="KW-1185">Reference proteome</keyword>
<evidence type="ECO:0000256" key="3">
    <source>
        <dbReference type="ARBA" id="ARBA00022475"/>
    </source>
</evidence>
<dbReference type="SUPFAM" id="SSF103473">
    <property type="entry name" value="MFS general substrate transporter"/>
    <property type="match status" value="1"/>
</dbReference>
<dbReference type="EMBL" id="MRTP01000003">
    <property type="protein sequence ID" value="OMF54524.1"/>
    <property type="molecule type" value="Genomic_DNA"/>
</dbReference>
<evidence type="ECO:0000259" key="8">
    <source>
        <dbReference type="PROSITE" id="PS50850"/>
    </source>
</evidence>
<evidence type="ECO:0000313" key="9">
    <source>
        <dbReference type="EMBL" id="OMF54524.1"/>
    </source>
</evidence>
<keyword evidence="3" id="KW-1003">Cell membrane</keyword>
<accession>A0A1R1ERQ4</accession>
<dbReference type="InterPro" id="IPR020846">
    <property type="entry name" value="MFS_dom"/>
</dbReference>
<feature type="transmembrane region" description="Helical" evidence="7">
    <location>
        <begin position="171"/>
        <end position="192"/>
    </location>
</feature>
<dbReference type="AlphaFoldDB" id="A0A1R1ERQ4"/>
<proteinExistence type="predicted"/>
<feature type="transmembrane region" description="Helical" evidence="7">
    <location>
        <begin position="55"/>
        <end position="76"/>
    </location>
</feature>
<dbReference type="GO" id="GO:0005886">
    <property type="term" value="C:plasma membrane"/>
    <property type="evidence" value="ECO:0007669"/>
    <property type="project" value="UniProtKB-SubCell"/>
</dbReference>
<dbReference type="InterPro" id="IPR050189">
    <property type="entry name" value="MFS_Efflux_Transporters"/>
</dbReference>
<feature type="domain" description="Major facilitator superfamily (MFS) profile" evidence="8">
    <location>
        <begin position="17"/>
        <end position="392"/>
    </location>
</feature>
<evidence type="ECO:0000256" key="6">
    <source>
        <dbReference type="ARBA" id="ARBA00023136"/>
    </source>
</evidence>
<dbReference type="InterPro" id="IPR011701">
    <property type="entry name" value="MFS"/>
</dbReference>
<dbReference type="CDD" id="cd17324">
    <property type="entry name" value="MFS_NepI_like"/>
    <property type="match status" value="1"/>
</dbReference>
<evidence type="ECO:0000256" key="4">
    <source>
        <dbReference type="ARBA" id="ARBA00022692"/>
    </source>
</evidence>
<dbReference type="PANTHER" id="PTHR43124:SF8">
    <property type="entry name" value="INNER MEMBRANE TRANSPORT PROTEIN YDHP"/>
    <property type="match status" value="1"/>
</dbReference>
<protein>
    <recommendedName>
        <fullName evidence="8">Major facilitator superfamily (MFS) profile domain-containing protein</fullName>
    </recommendedName>
</protein>
<dbReference type="RefSeq" id="WP_076170426.1">
    <property type="nucleotide sequence ID" value="NZ_MRTP01000003.1"/>
</dbReference>
<feature type="transmembrane region" description="Helical" evidence="7">
    <location>
        <begin position="213"/>
        <end position="237"/>
    </location>
</feature>
<feature type="transmembrane region" description="Helical" evidence="7">
    <location>
        <begin position="139"/>
        <end position="159"/>
    </location>
</feature>
<keyword evidence="2" id="KW-0813">Transport</keyword>
<evidence type="ECO:0000256" key="1">
    <source>
        <dbReference type="ARBA" id="ARBA00004651"/>
    </source>
</evidence>
<dbReference type="Pfam" id="PF07690">
    <property type="entry name" value="MFS_1"/>
    <property type="match status" value="1"/>
</dbReference>
<organism evidence="9 10">
    <name type="scientific">Paenibacillus rhizosphaerae</name>
    <dbReference type="NCBI Taxonomy" id="297318"/>
    <lineage>
        <taxon>Bacteria</taxon>
        <taxon>Bacillati</taxon>
        <taxon>Bacillota</taxon>
        <taxon>Bacilli</taxon>
        <taxon>Bacillales</taxon>
        <taxon>Paenibacillaceae</taxon>
        <taxon>Paenibacillus</taxon>
    </lineage>
</organism>